<sequence>MADIYSDDALEFIQSQVVDLQSKNTDLFTQSLKKDKTIIDLQNTISVLKTDQKQQKILIETYKKQFISLGICNFDKDGLIDLQKYQDENIDINQRLLDLQIKYDNLVIEHRNTLETITRTTDTLSNKELQYQDEVFMLTNQVCDLEQNLSEIKIELQLANTLIDSQMDQIQTIKTKKQTLKTEMNQITISFNNNKLALSSLIDTLSEVQFNIDDIRNSVINIKFYLQTQLSQFDQYFSSQFQELATLSGKFVINFFNKGQQIKLEKDNLIMKNEALQEYIEELKTSNSDLNRLKNCEKQANQQIENLKIEIIAQDQVFKLEQQEFERIISKQITELKDLRDTEVLQQQLYQKLTAENLILQQEQEKSERIAIAKTQENQVLNQKFTNQISALKGLFNTQSITLNEKNRQLDQQIKLSKITISNQRNQIQAAANYNLNQKSRNYEFQGTQTENNEERDVINSELSVSVEKFKIFTSDNFKNLLLEIDTEQLLGCYNLEKSFLQAVLDIKVQHGQIDTTMAKHIIYQRENTKLAQSGNDNYTSLLSIQKQFMKGEQASKLIQLDFSELMKQKSFTKAQLQLIKLIFSNVEEYMRDYIQDLNRQILSLTNELRFHEILADKDKLKKVNQVCKIFQEQDIPKTILQYRKTIDALRLEIIMMKSHQ</sequence>
<name>V6LK80_9EUKA</name>
<organism evidence="2">
    <name type="scientific">Spironucleus salmonicida</name>
    <dbReference type="NCBI Taxonomy" id="348837"/>
    <lineage>
        <taxon>Eukaryota</taxon>
        <taxon>Metamonada</taxon>
        <taxon>Diplomonadida</taxon>
        <taxon>Hexamitidae</taxon>
        <taxon>Hexamitinae</taxon>
        <taxon>Spironucleus</taxon>
    </lineage>
</organism>
<keyword evidence="4" id="KW-1185">Reference proteome</keyword>
<dbReference type="EMBL" id="KI546101">
    <property type="protein sequence ID" value="EST45030.1"/>
    <property type="molecule type" value="Genomic_DNA"/>
</dbReference>
<keyword evidence="1" id="KW-0175">Coiled coil</keyword>
<accession>V6LK80</accession>
<dbReference type="VEuPathDB" id="GiardiaDB:SS50377_25482"/>
<dbReference type="EMBL" id="AUWU02000005">
    <property type="protein sequence ID" value="KAH0573362.1"/>
    <property type="molecule type" value="Genomic_DNA"/>
</dbReference>
<evidence type="ECO:0000313" key="3">
    <source>
        <dbReference type="EMBL" id="KAH0573362.1"/>
    </source>
</evidence>
<feature type="coiled-coil region" evidence="1">
    <location>
        <begin position="266"/>
        <end position="310"/>
    </location>
</feature>
<gene>
    <name evidence="2" type="ORF">SS50377_15049</name>
    <name evidence="3" type="ORF">SS50377_25482</name>
</gene>
<reference evidence="2 3" key="1">
    <citation type="journal article" date="2014" name="PLoS Genet.">
        <title>The Genome of Spironucleus salmonicida Highlights a Fish Pathogen Adapted to Fluctuating Environments.</title>
        <authorList>
            <person name="Xu F."/>
            <person name="Jerlstrom-Hultqvist J."/>
            <person name="Einarsson E."/>
            <person name="Astvaldsson A."/>
            <person name="Svard S.G."/>
            <person name="Andersson J.O."/>
        </authorList>
    </citation>
    <scope>NUCLEOTIDE SEQUENCE</scope>
    <source>
        <strain evidence="3">ATCC 50377</strain>
    </source>
</reference>
<dbReference type="AlphaFoldDB" id="V6LK80"/>
<evidence type="ECO:0000256" key="1">
    <source>
        <dbReference type="SAM" id="Coils"/>
    </source>
</evidence>
<evidence type="ECO:0000313" key="4">
    <source>
        <dbReference type="Proteomes" id="UP000018208"/>
    </source>
</evidence>
<proteinExistence type="predicted"/>
<evidence type="ECO:0000313" key="2">
    <source>
        <dbReference type="EMBL" id="EST45030.1"/>
    </source>
</evidence>
<protein>
    <submittedName>
        <fullName evidence="2">Uncharacterized protein</fullName>
    </submittedName>
</protein>
<dbReference type="Proteomes" id="UP000018208">
    <property type="component" value="Unassembled WGS sequence"/>
</dbReference>
<reference evidence="3" key="2">
    <citation type="submission" date="2020-12" db="EMBL/GenBank/DDBJ databases">
        <title>New Spironucleus salmonicida genome in near-complete chromosomes.</title>
        <authorList>
            <person name="Xu F."/>
            <person name="Kurt Z."/>
            <person name="Jimenez-Gonzalez A."/>
            <person name="Astvaldsson A."/>
            <person name="Andersson J.O."/>
            <person name="Svard S.G."/>
        </authorList>
    </citation>
    <scope>NUCLEOTIDE SEQUENCE</scope>
    <source>
        <strain evidence="3">ATCC 50377</strain>
    </source>
</reference>